<gene>
    <name evidence="1" type="ORF">PS718_01587</name>
</gene>
<name>A0A5E7BQT8_PSEFL</name>
<proteinExistence type="predicted"/>
<organism evidence="1 2">
    <name type="scientific">Pseudomonas fluorescens</name>
    <dbReference type="NCBI Taxonomy" id="294"/>
    <lineage>
        <taxon>Bacteria</taxon>
        <taxon>Pseudomonadati</taxon>
        <taxon>Pseudomonadota</taxon>
        <taxon>Gammaproteobacteria</taxon>
        <taxon>Pseudomonadales</taxon>
        <taxon>Pseudomonadaceae</taxon>
        <taxon>Pseudomonas</taxon>
    </lineage>
</organism>
<dbReference type="Proteomes" id="UP000325375">
    <property type="component" value="Unassembled WGS sequence"/>
</dbReference>
<evidence type="ECO:0000313" key="2">
    <source>
        <dbReference type="Proteomes" id="UP000325375"/>
    </source>
</evidence>
<dbReference type="AlphaFoldDB" id="A0A5E7BQT8"/>
<reference evidence="1 2" key="1">
    <citation type="submission" date="2019-09" db="EMBL/GenBank/DDBJ databases">
        <authorList>
            <person name="Chandra G."/>
            <person name="Truman W A."/>
        </authorList>
    </citation>
    <scope>NUCLEOTIDE SEQUENCE [LARGE SCALE GENOMIC DNA]</scope>
    <source>
        <strain evidence="1">PS718</strain>
    </source>
</reference>
<sequence>MQFSNKELKPVNTELKIVSAITAQAAVPKETLIGIHGAVNKGRLARQRGFEVKALFERLKATQRRVEMLEATLREIQPHFFDDHPISEKINTALLG</sequence>
<accession>A0A5E7BQT8</accession>
<dbReference type="RefSeq" id="WP_150602350.1">
    <property type="nucleotide sequence ID" value="NZ_CABVHX010000005.1"/>
</dbReference>
<protein>
    <submittedName>
        <fullName evidence="1">Uncharacterized protein</fullName>
    </submittedName>
</protein>
<dbReference type="EMBL" id="CABVHX010000005">
    <property type="protein sequence ID" value="VVN87181.1"/>
    <property type="molecule type" value="Genomic_DNA"/>
</dbReference>
<evidence type="ECO:0000313" key="1">
    <source>
        <dbReference type="EMBL" id="VVN87181.1"/>
    </source>
</evidence>